<dbReference type="EMBL" id="UYSG01000065">
    <property type="protein sequence ID" value="VDL16313.1"/>
    <property type="molecule type" value="Genomic_DNA"/>
</dbReference>
<dbReference type="OrthoDB" id="9547406at2759"/>
<sequence>MENNPRGIYSGPLIGIDEASCYETIPEVPVYNPTEAEFRDFATCMAHIEEMGAQHIGLVKIIPPPSWCPRKSGYQDVDFIVEKPIIQFSSGTHGIYLQDVKVQKSMSFKKYEKFSNSPKHRTPPHSSIDELEEIYWNSISSMQPLYGANLSGSLTDEDLPCCNIPRLSSMLSEVLAEEDIEIGGVNTPYLYVGAWGTTFAWHVEDMELYSINYMHFGAPKLWYSIPPAFARKFEAFAREHFKSEFLACRSFIRHKSILIHPKVLAKAGIPTRRVLQHPGEIMCTFPYGYHAGFNLGVNCAESTNFALERWVEYGKQACICQCWENTVRLDMEPFIRRFQPQHYEAWKRGKITTPHPLSVYEPRMAIENGHSEVSKGFPPQPDCFEDMMNAADLNVRSLFYSNKELAEAKWPHYLRRNVKLQPLWFGEELNFKSIIHFNQLIGSEDPFCSICAYFWSPPNMRKALCNSQEDPLKETIPKCSEPYLSEVVFCRSPADFASIRTRLNPTSRILCCTRCRVTVHTCCYGIDETGAATQSEERTWRCDACVAAVADRASNEPQCVLCPMRGGALKALANPRNSERGERFWVHLGCAIAVGPQYCPFIDVPRRKPLLLRSNFRSSSNKNERSSRILISSKNGVKSGAVSKPRIARLSQQKGNLTMSLCGDDDSIDLTGFEEDLNYQSPLPSKKASKCCKSSSSDSLKNGNERTRTLRKRCSRPPFWTNSDDYLVESPQKQPKSSKKKSESPSLEAEEPRKRDHCDECGLASPGGPYLNLPLVSCWHGDCTTKFHLTCAQFGGVLIATSQYPYCFYITCRRHLSEYREFEHDEELLPLSPGDMVYALSSENGRYYKAVAMNPVGSRLCKLAFSDGTYSKDTPSDYILVHFPNGQIHKVRRDRIFRLKQRIPLHIMKLIVHK</sequence>
<feature type="region of interest" description="Disordered" evidence="8">
    <location>
        <begin position="725"/>
        <end position="753"/>
    </location>
</feature>
<dbReference type="SUPFAM" id="SSF57903">
    <property type="entry name" value="FYVE/PHD zinc finger"/>
    <property type="match status" value="1"/>
</dbReference>
<dbReference type="PROSITE" id="PS51184">
    <property type="entry name" value="JMJC"/>
    <property type="match status" value="1"/>
</dbReference>
<dbReference type="GO" id="GO:0000785">
    <property type="term" value="C:chromatin"/>
    <property type="evidence" value="ECO:0007669"/>
    <property type="project" value="TreeGrafter"/>
</dbReference>
<dbReference type="PANTHER" id="PTHR10694:SF7">
    <property type="entry name" value="[HISTONE H3]-TRIMETHYL-L-LYSINE(9) DEMETHYLASE"/>
    <property type="match status" value="1"/>
</dbReference>
<protein>
    <submittedName>
        <fullName evidence="13">[Histone H3]-trimethyl-L-lysine(9) demethylase</fullName>
    </submittedName>
</protein>
<keyword evidence="6" id="KW-0223">Dioxygenase</keyword>
<evidence type="ECO:0000259" key="10">
    <source>
        <dbReference type="PROSITE" id="PS51184"/>
    </source>
</evidence>
<evidence type="ECO:0000256" key="5">
    <source>
        <dbReference type="ARBA" id="ARBA00022853"/>
    </source>
</evidence>
<feature type="compositionally biased region" description="Low complexity" evidence="8">
    <location>
        <begin position="681"/>
        <end position="701"/>
    </location>
</feature>
<dbReference type="InterPro" id="IPR003349">
    <property type="entry name" value="JmjN"/>
</dbReference>
<dbReference type="Pfam" id="PF02375">
    <property type="entry name" value="JmjN"/>
    <property type="match status" value="1"/>
</dbReference>
<dbReference type="SMART" id="SM00249">
    <property type="entry name" value="PHD"/>
    <property type="match status" value="2"/>
</dbReference>
<accession>A0A0R3S8K0</accession>
<dbReference type="AlphaFoldDB" id="A0A0R3S8K0"/>
<dbReference type="STRING" id="6216.A0A0R3S8K0"/>
<dbReference type="GO" id="GO:0032454">
    <property type="term" value="F:histone H3K9 demethylase activity"/>
    <property type="evidence" value="ECO:0007669"/>
    <property type="project" value="TreeGrafter"/>
</dbReference>
<reference evidence="11 12" key="2">
    <citation type="submission" date="2018-11" db="EMBL/GenBank/DDBJ databases">
        <authorList>
            <consortium name="Pathogen Informatics"/>
        </authorList>
    </citation>
    <scope>NUCLEOTIDE SEQUENCE [LARGE SCALE GENOMIC DNA]</scope>
</reference>
<dbReference type="GO" id="GO:0051864">
    <property type="term" value="F:histone H3K36 demethylase activity"/>
    <property type="evidence" value="ECO:0007669"/>
    <property type="project" value="TreeGrafter"/>
</dbReference>
<keyword evidence="5" id="KW-0156">Chromatin regulator</keyword>
<dbReference type="PROSITE" id="PS51183">
    <property type="entry name" value="JMJN"/>
    <property type="match status" value="1"/>
</dbReference>
<feature type="domain" description="JmjN" evidence="9">
    <location>
        <begin position="28"/>
        <end position="70"/>
    </location>
</feature>
<name>A0A0R3S8K0_HYMDI</name>
<dbReference type="GO" id="GO:0005634">
    <property type="term" value="C:nucleus"/>
    <property type="evidence" value="ECO:0007669"/>
    <property type="project" value="UniProtKB-SubCell"/>
</dbReference>
<dbReference type="WBParaSite" id="HDID_0000048201-mRNA-1">
    <property type="protein sequence ID" value="HDID_0000048201-mRNA-1"/>
    <property type="gene ID" value="HDID_0000048201"/>
</dbReference>
<keyword evidence="6" id="KW-0560">Oxidoreductase</keyword>
<organism evidence="13">
    <name type="scientific">Hymenolepis diminuta</name>
    <name type="common">Rat tapeworm</name>
    <dbReference type="NCBI Taxonomy" id="6216"/>
    <lineage>
        <taxon>Eukaryota</taxon>
        <taxon>Metazoa</taxon>
        <taxon>Spiralia</taxon>
        <taxon>Lophotrochozoa</taxon>
        <taxon>Platyhelminthes</taxon>
        <taxon>Cestoda</taxon>
        <taxon>Eucestoda</taxon>
        <taxon>Cyclophyllidea</taxon>
        <taxon>Hymenolepididae</taxon>
        <taxon>Hymenolepis</taxon>
    </lineage>
</organism>
<dbReference type="InterPro" id="IPR011011">
    <property type="entry name" value="Znf_FYVE_PHD"/>
</dbReference>
<keyword evidence="3" id="KW-0863">Zinc-finger</keyword>
<dbReference type="Pfam" id="PF02373">
    <property type="entry name" value="JmjC"/>
    <property type="match status" value="1"/>
</dbReference>
<dbReference type="Proteomes" id="UP000274504">
    <property type="component" value="Unassembled WGS sequence"/>
</dbReference>
<dbReference type="InterPro" id="IPR013083">
    <property type="entry name" value="Znf_RING/FYVE/PHD"/>
</dbReference>
<evidence type="ECO:0000256" key="7">
    <source>
        <dbReference type="ARBA" id="ARBA00023242"/>
    </source>
</evidence>
<evidence type="ECO:0000256" key="3">
    <source>
        <dbReference type="ARBA" id="ARBA00022771"/>
    </source>
</evidence>
<reference evidence="13" key="1">
    <citation type="submission" date="2016-04" db="UniProtKB">
        <authorList>
            <consortium name="WormBaseParasite"/>
        </authorList>
    </citation>
    <scope>IDENTIFICATION</scope>
</reference>
<dbReference type="InterPro" id="IPR003347">
    <property type="entry name" value="JmjC_dom"/>
</dbReference>
<evidence type="ECO:0000259" key="9">
    <source>
        <dbReference type="PROSITE" id="PS51183"/>
    </source>
</evidence>
<keyword evidence="2" id="KW-0479">Metal-binding</keyword>
<dbReference type="SMART" id="SM00545">
    <property type="entry name" value="JmjN"/>
    <property type="match status" value="1"/>
</dbReference>
<evidence type="ECO:0000256" key="4">
    <source>
        <dbReference type="ARBA" id="ARBA00022833"/>
    </source>
</evidence>
<evidence type="ECO:0000313" key="13">
    <source>
        <dbReference type="WBParaSite" id="HDID_0000048201-mRNA-1"/>
    </source>
</evidence>
<keyword evidence="7" id="KW-0539">Nucleus</keyword>
<feature type="domain" description="JmjC" evidence="10">
    <location>
        <begin position="153"/>
        <end position="322"/>
    </location>
</feature>
<dbReference type="SMART" id="SM00558">
    <property type="entry name" value="JmjC"/>
    <property type="match status" value="1"/>
</dbReference>
<dbReference type="Gene3D" id="2.60.120.650">
    <property type="entry name" value="Cupin"/>
    <property type="match status" value="1"/>
</dbReference>
<feature type="region of interest" description="Disordered" evidence="8">
    <location>
        <begin position="679"/>
        <end position="711"/>
    </location>
</feature>
<evidence type="ECO:0000256" key="2">
    <source>
        <dbReference type="ARBA" id="ARBA00022723"/>
    </source>
</evidence>
<comment type="subcellular location">
    <subcellularLocation>
        <location evidence="1">Nucleus</location>
    </subcellularLocation>
</comment>
<evidence type="ECO:0000313" key="12">
    <source>
        <dbReference type="Proteomes" id="UP000274504"/>
    </source>
</evidence>
<proteinExistence type="predicted"/>
<evidence type="ECO:0000313" key="11">
    <source>
        <dbReference type="EMBL" id="VDL16313.1"/>
    </source>
</evidence>
<dbReference type="SUPFAM" id="SSF51197">
    <property type="entry name" value="Clavaminate synthase-like"/>
    <property type="match status" value="1"/>
</dbReference>
<keyword evidence="4" id="KW-0862">Zinc</keyword>
<gene>
    <name evidence="11" type="ORF">HDID_LOCUS483</name>
</gene>
<dbReference type="GO" id="GO:0008270">
    <property type="term" value="F:zinc ion binding"/>
    <property type="evidence" value="ECO:0007669"/>
    <property type="project" value="UniProtKB-KW"/>
</dbReference>
<dbReference type="PANTHER" id="PTHR10694">
    <property type="entry name" value="LYSINE-SPECIFIC DEMETHYLASE"/>
    <property type="match status" value="1"/>
</dbReference>
<evidence type="ECO:0000256" key="1">
    <source>
        <dbReference type="ARBA" id="ARBA00004123"/>
    </source>
</evidence>
<evidence type="ECO:0000256" key="6">
    <source>
        <dbReference type="ARBA" id="ARBA00022964"/>
    </source>
</evidence>
<evidence type="ECO:0000256" key="8">
    <source>
        <dbReference type="SAM" id="MobiDB-lite"/>
    </source>
</evidence>
<dbReference type="GO" id="GO:0010468">
    <property type="term" value="P:regulation of gene expression"/>
    <property type="evidence" value="ECO:0007669"/>
    <property type="project" value="TreeGrafter"/>
</dbReference>
<dbReference type="InterPro" id="IPR001965">
    <property type="entry name" value="Znf_PHD"/>
</dbReference>
<dbReference type="Gene3D" id="3.30.40.10">
    <property type="entry name" value="Zinc/RING finger domain, C3HC4 (zinc finger)"/>
    <property type="match status" value="1"/>
</dbReference>